<dbReference type="InterPro" id="IPR050204">
    <property type="entry name" value="AraC_XylS_family_regulators"/>
</dbReference>
<proteinExistence type="predicted"/>
<gene>
    <name evidence="5" type="ORF">FHR33_000813</name>
</gene>
<evidence type="ECO:0000313" key="5">
    <source>
        <dbReference type="EMBL" id="MBB3724953.1"/>
    </source>
</evidence>
<accession>A0A7W5Y5F9</accession>
<dbReference type="GeneID" id="95387417"/>
<evidence type="ECO:0000256" key="3">
    <source>
        <dbReference type="ARBA" id="ARBA00023163"/>
    </source>
</evidence>
<keyword evidence="1" id="KW-0805">Transcription regulation</keyword>
<reference evidence="5 6" key="1">
    <citation type="submission" date="2020-08" db="EMBL/GenBank/DDBJ databases">
        <title>Sequencing the genomes of 1000 actinobacteria strains.</title>
        <authorList>
            <person name="Klenk H.-P."/>
        </authorList>
    </citation>
    <scope>NUCLEOTIDE SEQUENCE [LARGE SCALE GENOMIC DNA]</scope>
    <source>
        <strain evidence="5 6">DSM 44320</strain>
    </source>
</reference>
<dbReference type="AlphaFoldDB" id="A0A7W5Y5F9"/>
<dbReference type="InterPro" id="IPR009057">
    <property type="entry name" value="Homeodomain-like_sf"/>
</dbReference>
<dbReference type="Proteomes" id="UP000579945">
    <property type="component" value="Unassembled WGS sequence"/>
</dbReference>
<dbReference type="RefSeq" id="WP_221240920.1">
    <property type="nucleotide sequence ID" value="NZ_JACIBV010000001.1"/>
</dbReference>
<dbReference type="PROSITE" id="PS01124">
    <property type="entry name" value="HTH_ARAC_FAMILY_2"/>
    <property type="match status" value="1"/>
</dbReference>
<evidence type="ECO:0000256" key="2">
    <source>
        <dbReference type="ARBA" id="ARBA00023125"/>
    </source>
</evidence>
<keyword evidence="3" id="KW-0804">Transcription</keyword>
<dbReference type="GO" id="GO:0003700">
    <property type="term" value="F:DNA-binding transcription factor activity"/>
    <property type="evidence" value="ECO:0007669"/>
    <property type="project" value="InterPro"/>
</dbReference>
<evidence type="ECO:0000256" key="1">
    <source>
        <dbReference type="ARBA" id="ARBA00023015"/>
    </source>
</evidence>
<evidence type="ECO:0000313" key="6">
    <source>
        <dbReference type="Proteomes" id="UP000579945"/>
    </source>
</evidence>
<dbReference type="InterPro" id="IPR018060">
    <property type="entry name" value="HTH_AraC"/>
</dbReference>
<evidence type="ECO:0000259" key="4">
    <source>
        <dbReference type="PROSITE" id="PS01124"/>
    </source>
</evidence>
<dbReference type="SMART" id="SM00342">
    <property type="entry name" value="HTH_ARAC"/>
    <property type="match status" value="1"/>
</dbReference>
<keyword evidence="6" id="KW-1185">Reference proteome</keyword>
<dbReference type="Pfam" id="PF12833">
    <property type="entry name" value="HTH_18"/>
    <property type="match status" value="1"/>
</dbReference>
<dbReference type="Gene3D" id="1.10.10.60">
    <property type="entry name" value="Homeodomain-like"/>
    <property type="match status" value="1"/>
</dbReference>
<dbReference type="PANTHER" id="PTHR46796:SF15">
    <property type="entry name" value="BLL1074 PROTEIN"/>
    <property type="match status" value="1"/>
</dbReference>
<dbReference type="GO" id="GO:0043565">
    <property type="term" value="F:sequence-specific DNA binding"/>
    <property type="evidence" value="ECO:0007669"/>
    <property type="project" value="InterPro"/>
</dbReference>
<name>A0A7W5Y5F9_9ACTN</name>
<dbReference type="EMBL" id="JACIBV010000001">
    <property type="protein sequence ID" value="MBB3724953.1"/>
    <property type="molecule type" value="Genomic_DNA"/>
</dbReference>
<keyword evidence="2 5" id="KW-0238">DNA-binding</keyword>
<sequence>MNVFDPASAQGAPMSVLPWTRRAAATAKVPPTPVIGAAVWLWPGGALYAGPSLRLGPHSGAVSCLAVGVDAPFVVQRAPAGALPARTALIAPRVRNHITAGGDRMVFLYLDPGSASDAACRVKFTAGDRDVLVRHEAEAAVLAQAARLSVHSPPGQITTWVAEATGYDATSFTDPRVGLAIQRLLGADQPLPAVFLAEELGLSESRFLRLFRDNTGTSYRRFRLWAQMHRAARALAAGHNLTRAAADGYFASPSHFSTAFHAMFGLTPSALLSGGLTIRSLDPGPTGVPRKSG</sequence>
<feature type="domain" description="HTH araC/xylS-type" evidence="4">
    <location>
        <begin position="196"/>
        <end position="274"/>
    </location>
</feature>
<comment type="caution">
    <text evidence="5">The sequence shown here is derived from an EMBL/GenBank/DDBJ whole genome shotgun (WGS) entry which is preliminary data.</text>
</comment>
<protein>
    <submittedName>
        <fullName evidence="5">AraC-like DNA-binding protein</fullName>
    </submittedName>
</protein>
<dbReference type="SUPFAM" id="SSF46689">
    <property type="entry name" value="Homeodomain-like"/>
    <property type="match status" value="1"/>
</dbReference>
<dbReference type="PANTHER" id="PTHR46796">
    <property type="entry name" value="HTH-TYPE TRANSCRIPTIONAL ACTIVATOR RHAS-RELATED"/>
    <property type="match status" value="1"/>
</dbReference>
<organism evidence="5 6">
    <name type="scientific">Nonomuraea dietziae</name>
    <dbReference type="NCBI Taxonomy" id="65515"/>
    <lineage>
        <taxon>Bacteria</taxon>
        <taxon>Bacillati</taxon>
        <taxon>Actinomycetota</taxon>
        <taxon>Actinomycetes</taxon>
        <taxon>Streptosporangiales</taxon>
        <taxon>Streptosporangiaceae</taxon>
        <taxon>Nonomuraea</taxon>
    </lineage>
</organism>